<proteinExistence type="predicted"/>
<evidence type="ECO:0000256" key="9">
    <source>
        <dbReference type="SAM" id="Phobius"/>
    </source>
</evidence>
<keyword evidence="9" id="KW-0472">Membrane</keyword>
<keyword evidence="4" id="KW-0677">Repeat</keyword>
<dbReference type="CDD" id="cd20353">
    <property type="entry name" value="Rcat_RBR_RNF216"/>
    <property type="match status" value="1"/>
</dbReference>
<keyword evidence="3" id="KW-0479">Metal-binding</keyword>
<keyword evidence="2" id="KW-0808">Transferase</keyword>
<evidence type="ECO:0000256" key="6">
    <source>
        <dbReference type="ARBA" id="ARBA00022786"/>
    </source>
</evidence>
<dbReference type="CDD" id="cd16630">
    <property type="entry name" value="RING-HC_RBR_RNF216"/>
    <property type="match status" value="1"/>
</dbReference>
<dbReference type="InterPro" id="IPR017907">
    <property type="entry name" value="Znf_RING_CS"/>
</dbReference>
<dbReference type="OrthoDB" id="10009520at2759"/>
<keyword evidence="6" id="KW-0833">Ubl conjugation pathway</keyword>
<dbReference type="Proteomes" id="UP000053815">
    <property type="component" value="Unassembled WGS sequence"/>
</dbReference>
<protein>
    <submittedName>
        <fullName evidence="12">RING finger protein</fullName>
    </submittedName>
</protein>
<dbReference type="SUPFAM" id="SSF57850">
    <property type="entry name" value="RING/U-box"/>
    <property type="match status" value="2"/>
</dbReference>
<evidence type="ECO:0000256" key="3">
    <source>
        <dbReference type="ARBA" id="ARBA00022723"/>
    </source>
</evidence>
<evidence type="ECO:0000256" key="1">
    <source>
        <dbReference type="ARBA" id="ARBA00004906"/>
    </source>
</evidence>
<dbReference type="PROSITE" id="PS51873">
    <property type="entry name" value="TRIAD"/>
    <property type="match status" value="1"/>
</dbReference>
<name>A0A0C9MAP7_9FUNG</name>
<gene>
    <name evidence="12" type="ORF">MAM1_0062c03864</name>
</gene>
<dbReference type="PROSITE" id="PS00518">
    <property type="entry name" value="ZF_RING_1"/>
    <property type="match status" value="1"/>
</dbReference>
<evidence type="ECO:0000259" key="10">
    <source>
        <dbReference type="PROSITE" id="PS50089"/>
    </source>
</evidence>
<dbReference type="GO" id="GO:0016740">
    <property type="term" value="F:transferase activity"/>
    <property type="evidence" value="ECO:0007669"/>
    <property type="project" value="UniProtKB-KW"/>
</dbReference>
<comment type="pathway">
    <text evidence="1">Protein modification; protein ubiquitination.</text>
</comment>
<dbReference type="EMBL" id="DF836351">
    <property type="protein sequence ID" value="GAN04404.1"/>
    <property type="molecule type" value="Genomic_DNA"/>
</dbReference>
<dbReference type="InterPro" id="IPR018957">
    <property type="entry name" value="Znf_C3HC4_RING-type"/>
</dbReference>
<evidence type="ECO:0000259" key="11">
    <source>
        <dbReference type="PROSITE" id="PS51873"/>
    </source>
</evidence>
<feature type="domain" description="RING-type" evidence="11">
    <location>
        <begin position="250"/>
        <end position="511"/>
    </location>
</feature>
<dbReference type="PANTHER" id="PTHR22770">
    <property type="entry name" value="UBIQUITIN CONJUGATING ENZYME 7 INTERACTING PROTEIN-RELATED"/>
    <property type="match status" value="1"/>
</dbReference>
<evidence type="ECO:0000256" key="2">
    <source>
        <dbReference type="ARBA" id="ARBA00022679"/>
    </source>
</evidence>
<dbReference type="PANTHER" id="PTHR22770:SF42">
    <property type="entry name" value="FINGER PROTEIN (ZIN), PUTATIVE (AFU_ORTHOLOGUE AFUA_4G03910)-RELATED"/>
    <property type="match status" value="1"/>
</dbReference>
<evidence type="ECO:0000313" key="13">
    <source>
        <dbReference type="Proteomes" id="UP000053815"/>
    </source>
</evidence>
<dbReference type="InterPro" id="IPR047544">
    <property type="entry name" value="RING-HC_RBR_RNF216"/>
</dbReference>
<dbReference type="InterPro" id="IPR044066">
    <property type="entry name" value="TRIAD_supradom"/>
</dbReference>
<dbReference type="Pfam" id="PF26200">
    <property type="entry name" value="Rcat_RNF216"/>
    <property type="match status" value="1"/>
</dbReference>
<reference evidence="12" key="1">
    <citation type="submission" date="2014-09" db="EMBL/GenBank/DDBJ databases">
        <title>Draft genome sequence of an oleaginous Mucoromycotina fungus Mucor ambiguus NBRC6742.</title>
        <authorList>
            <person name="Takeda I."/>
            <person name="Yamane N."/>
            <person name="Morita T."/>
            <person name="Tamano K."/>
            <person name="Machida M."/>
            <person name="Baker S."/>
            <person name="Koike H."/>
        </authorList>
    </citation>
    <scope>NUCLEOTIDE SEQUENCE</scope>
    <source>
        <strain evidence="12">NBRC 6742</strain>
    </source>
</reference>
<keyword evidence="7" id="KW-0862">Zinc</keyword>
<evidence type="ECO:0000256" key="5">
    <source>
        <dbReference type="ARBA" id="ARBA00022771"/>
    </source>
</evidence>
<feature type="domain" description="RING-type" evidence="10">
    <location>
        <begin position="602"/>
        <end position="645"/>
    </location>
</feature>
<evidence type="ECO:0000256" key="8">
    <source>
        <dbReference type="PROSITE-ProRule" id="PRU00175"/>
    </source>
</evidence>
<accession>A0A0C9MAP7</accession>
<dbReference type="InterPro" id="IPR047546">
    <property type="entry name" value="Rcat_RBR_RNF216"/>
</dbReference>
<organism evidence="12">
    <name type="scientific">Mucor ambiguus</name>
    <dbReference type="NCBI Taxonomy" id="91626"/>
    <lineage>
        <taxon>Eukaryota</taxon>
        <taxon>Fungi</taxon>
        <taxon>Fungi incertae sedis</taxon>
        <taxon>Mucoromycota</taxon>
        <taxon>Mucoromycotina</taxon>
        <taxon>Mucoromycetes</taxon>
        <taxon>Mucorales</taxon>
        <taxon>Mucorineae</taxon>
        <taxon>Mucoraceae</taxon>
        <taxon>Mucor</taxon>
    </lineage>
</organism>
<dbReference type="Pfam" id="PF26191">
    <property type="entry name" value="RING-HC_RBR_RNF216"/>
    <property type="match status" value="1"/>
</dbReference>
<dbReference type="InterPro" id="IPR001841">
    <property type="entry name" value="Znf_RING"/>
</dbReference>
<dbReference type="Gene3D" id="3.30.40.10">
    <property type="entry name" value="Zinc/RING finger domain, C3HC4 (zinc finger)"/>
    <property type="match status" value="2"/>
</dbReference>
<sequence length="734" mass="85083">MSASPHHYRKSDQDEYVRQLLVLFPRGDPDYFRNCLEYYNENPVERIAEKILVDSGGQYPQVPVPQQQHDNRLNACLRILALEIFPDCDIGFLRDQVLQCRYAHIESVVDVMMAMHGKWPERLDYGQMDPSEGIRSEKYKRQAQLQLMKDYPQVWKSSIRAVLAENNWDYIHSFDQLKEMGSGGFWNTIRNFFLHWSAASNVAAQQSHISDHHLLEQLKQLNQRTIDVQIQDDRHLAQKINMIEYTDNQQLMTCDCCYGDYTFEQLSFCTEGDHAFCHDCINHYMSEGLFGQGTLRGQSRIQCIASTDECSGCLSTQILQRVVTEDVWRAYENALLEDCCQHQEQRIQCCACSYFELDESTKPLQSTLLYANRAIQYIAQWIMWDVKNDLEIAYARVARSRRGASFRCQNPACRTITCLECQRPMRGPHKCWEKETDGLRLYVEKAMADAVKRTCPNCSLSFQKSDGCNKIVCRCGYTMCYVCRKDIGKESYSHFCQHFRDRPGSKCNQCNKCDLYKTDPEDDLVQRASARARNQYLQAHPQAASQTNNIRIGPKSTIDKMEEYKQACVLWCLEKGLELIQQDQLDSMQQRDVAINKQLYECNICLDIARYPVLTLCGHLFCWNCLAVWLKTCNVENQDTTCPVCFKVCDEKSSIIPIYGRGDEKEEAGIPRRPKGYRPQVITYTRRATWTGENEGMEGFRLFNRSIIVNSTSQILPSLMLMLVCLYIVALLFR</sequence>
<keyword evidence="13" id="KW-1185">Reference proteome</keyword>
<dbReference type="AlphaFoldDB" id="A0A0C9MAP7"/>
<evidence type="ECO:0000256" key="7">
    <source>
        <dbReference type="ARBA" id="ARBA00022833"/>
    </source>
</evidence>
<dbReference type="PROSITE" id="PS50089">
    <property type="entry name" value="ZF_RING_2"/>
    <property type="match status" value="1"/>
</dbReference>
<evidence type="ECO:0000313" key="12">
    <source>
        <dbReference type="EMBL" id="GAN04404.1"/>
    </source>
</evidence>
<feature type="transmembrane region" description="Helical" evidence="9">
    <location>
        <begin position="715"/>
        <end position="733"/>
    </location>
</feature>
<dbReference type="SMART" id="SM00184">
    <property type="entry name" value="RING"/>
    <property type="match status" value="2"/>
</dbReference>
<evidence type="ECO:0000256" key="4">
    <source>
        <dbReference type="ARBA" id="ARBA00022737"/>
    </source>
</evidence>
<dbReference type="Pfam" id="PF00097">
    <property type="entry name" value="zf-C3HC4"/>
    <property type="match status" value="1"/>
</dbReference>
<dbReference type="InterPro" id="IPR051628">
    <property type="entry name" value="LUBAC_E3_Ligases"/>
</dbReference>
<keyword evidence="9" id="KW-0812">Transmembrane</keyword>
<keyword evidence="9" id="KW-1133">Transmembrane helix</keyword>
<dbReference type="InterPro" id="IPR013083">
    <property type="entry name" value="Znf_RING/FYVE/PHD"/>
</dbReference>
<dbReference type="STRING" id="91626.A0A0C9MAP7"/>
<dbReference type="Gene3D" id="1.20.120.1750">
    <property type="match status" value="1"/>
</dbReference>
<dbReference type="GO" id="GO:0008270">
    <property type="term" value="F:zinc ion binding"/>
    <property type="evidence" value="ECO:0007669"/>
    <property type="project" value="UniProtKB-KW"/>
</dbReference>
<keyword evidence="5 8" id="KW-0863">Zinc-finger</keyword>